<organism evidence="4 5">
    <name type="scientific">Scopulibacillus daqui</name>
    <dbReference type="NCBI Taxonomy" id="1469162"/>
    <lineage>
        <taxon>Bacteria</taxon>
        <taxon>Bacillati</taxon>
        <taxon>Bacillota</taxon>
        <taxon>Bacilli</taxon>
        <taxon>Bacillales</taxon>
        <taxon>Sporolactobacillaceae</taxon>
        <taxon>Scopulibacillus</taxon>
    </lineage>
</organism>
<dbReference type="InterPro" id="IPR007312">
    <property type="entry name" value="Phosphoesterase"/>
</dbReference>
<dbReference type="SUPFAM" id="SSF53649">
    <property type="entry name" value="Alkaline phosphatase-like"/>
    <property type="match status" value="1"/>
</dbReference>
<evidence type="ECO:0000313" key="5">
    <source>
        <dbReference type="Proteomes" id="UP000808914"/>
    </source>
</evidence>
<dbReference type="EMBL" id="JAFBER010000025">
    <property type="protein sequence ID" value="MBM7646635.1"/>
    <property type="molecule type" value="Genomic_DNA"/>
</dbReference>
<dbReference type="RefSeq" id="WP_205004519.1">
    <property type="nucleotide sequence ID" value="NZ_JAFBER010000025.1"/>
</dbReference>
<dbReference type="Proteomes" id="UP000808914">
    <property type="component" value="Unassembled WGS sequence"/>
</dbReference>
<dbReference type="InterPro" id="IPR051200">
    <property type="entry name" value="Host-pathogen_enzymatic-act"/>
</dbReference>
<gene>
    <name evidence="4" type="ORF">JOD45_002867</name>
</gene>
<dbReference type="InterPro" id="IPR011964">
    <property type="entry name" value="YVTN_b-propeller_repeat"/>
</dbReference>
<protein>
    <submittedName>
        <fullName evidence="4">YVTN family beta-propeller protein</fullName>
    </submittedName>
</protein>
<evidence type="ECO:0000256" key="2">
    <source>
        <dbReference type="SAM" id="MobiDB-lite"/>
    </source>
</evidence>
<name>A0ABS2Q481_9BACL</name>
<dbReference type="InterPro" id="IPR011044">
    <property type="entry name" value="Quino_amine_DH_bsu"/>
</dbReference>
<dbReference type="Pfam" id="PF04185">
    <property type="entry name" value="Phosphoesterase"/>
    <property type="match status" value="1"/>
</dbReference>
<dbReference type="InterPro" id="IPR017850">
    <property type="entry name" value="Alkaline_phosphatase_core_sf"/>
</dbReference>
<evidence type="ECO:0000256" key="1">
    <source>
        <dbReference type="ARBA" id="ARBA00022801"/>
    </source>
</evidence>
<reference evidence="4 5" key="1">
    <citation type="submission" date="2021-01" db="EMBL/GenBank/DDBJ databases">
        <title>Genomic Encyclopedia of Type Strains, Phase IV (KMG-IV): sequencing the most valuable type-strain genomes for metagenomic binning, comparative biology and taxonomic classification.</title>
        <authorList>
            <person name="Goeker M."/>
        </authorList>
    </citation>
    <scope>NUCLEOTIDE SEQUENCE [LARGE SCALE GENOMIC DNA]</scope>
    <source>
        <strain evidence="4 5">DSM 28236</strain>
    </source>
</reference>
<dbReference type="SUPFAM" id="SSF50969">
    <property type="entry name" value="YVTN repeat-like/Quinoprotein amine dehydrogenase"/>
    <property type="match status" value="1"/>
</dbReference>
<keyword evidence="1" id="KW-0378">Hydrolase</keyword>
<feature type="compositionally biased region" description="Polar residues" evidence="2">
    <location>
        <begin position="394"/>
        <end position="414"/>
    </location>
</feature>
<dbReference type="Gene3D" id="3.40.720.10">
    <property type="entry name" value="Alkaline Phosphatase, subunit A"/>
    <property type="match status" value="1"/>
</dbReference>
<feature type="chain" id="PRO_5047329246" evidence="3">
    <location>
        <begin position="24"/>
        <end position="795"/>
    </location>
</feature>
<dbReference type="PANTHER" id="PTHR47197:SF3">
    <property type="entry name" value="DIHYDRO-HEME D1 DEHYDROGENASE"/>
    <property type="match status" value="1"/>
</dbReference>
<dbReference type="PANTHER" id="PTHR47197">
    <property type="entry name" value="PROTEIN NIRF"/>
    <property type="match status" value="1"/>
</dbReference>
<dbReference type="NCBIfam" id="TIGR02276">
    <property type="entry name" value="beta_rpt_yvtn"/>
    <property type="match status" value="4"/>
</dbReference>
<feature type="region of interest" description="Disordered" evidence="2">
    <location>
        <begin position="773"/>
        <end position="795"/>
    </location>
</feature>
<evidence type="ECO:0000256" key="3">
    <source>
        <dbReference type="SAM" id="SignalP"/>
    </source>
</evidence>
<feature type="signal peptide" evidence="3">
    <location>
        <begin position="1"/>
        <end position="23"/>
    </location>
</feature>
<proteinExistence type="predicted"/>
<feature type="compositionally biased region" description="Basic and acidic residues" evidence="2">
    <location>
        <begin position="773"/>
        <end position="785"/>
    </location>
</feature>
<sequence length="795" mass="87756">MKRKKVMIAVLAVVMATSASAYAYHRTAGPKGDNYGITSQNWTLTPAGKQIKLGDFPMGGALSPDSHYLVVSNDGQGTQSLQVIDTKTNKVVQTVPYSSPEALYLGASFSPDGKKLYASAGGNNKIRVYDFVNGKLSEKDPIELKDDKNTNFYPAGLSVSPDGKYLYVADNLDHSVCKIDIKNKKMVKKVPVGKNPYTAYLSHDGKSLYVTNWGESSVTVLNPQTMAVKKTIQTDLHPNAVAENIKNGMIYISNSDSDTISIIDAKNDQVIQTLSLKPYKSAPAGSQPDAMAVSRDGKTLYVANAGNNDVAVIDVSKRTAKIKGLIPTAWYPTGVYVDDKDGKLMVANAKGLGAGPNKDGQFIGNMIEGTLSTLDIPHSKELQKYTKQVKKNNPIEQRNANNSGNSFPVPQNQNQKSPIKHVIYVIKENRTYDQVFGDLDRGNGDKDLATFGEEITPNIHKLAKQFVTFDNFYADAEISAQGHNWSTAAKANDYVEKNWLANYSGRNRDYDMEGGNEAAYPKAGFLWDNAKRSGVSFRDYGEFVNPDPVSKQWVPSDPSIGDRVDHAYPGWDLDISDLTREAEWEKEFQQYIKNGNLPQLQIVRLPNDHTNGTKPGKLTPQAMVAQNDDAVGKLVEAVSHSKYWKDTAIFITEDDSQNGWDHVDAHRTESLVISPYTQTGKVDSTFYDTASMIHTMELILGMKPMTQYDASSIPMFRAFSSKPNLAAYKAENPRYPIDKKNGKNAPGAAMSRKMDFSQADNIDEEKLNRVLWEATHKGKPKDYPNKTKASVLEAK</sequence>
<feature type="region of interest" description="Disordered" evidence="2">
    <location>
        <begin position="737"/>
        <end position="761"/>
    </location>
</feature>
<evidence type="ECO:0000313" key="4">
    <source>
        <dbReference type="EMBL" id="MBM7646635.1"/>
    </source>
</evidence>
<dbReference type="InterPro" id="IPR015943">
    <property type="entry name" value="WD40/YVTN_repeat-like_dom_sf"/>
</dbReference>
<comment type="caution">
    <text evidence="4">The sequence shown here is derived from an EMBL/GenBank/DDBJ whole genome shotgun (WGS) entry which is preliminary data.</text>
</comment>
<dbReference type="Pfam" id="PF10282">
    <property type="entry name" value="Lactonase"/>
    <property type="match status" value="1"/>
</dbReference>
<feature type="region of interest" description="Disordered" evidence="2">
    <location>
        <begin position="391"/>
        <end position="414"/>
    </location>
</feature>
<dbReference type="InterPro" id="IPR019405">
    <property type="entry name" value="Lactonase_7-beta_prop"/>
</dbReference>
<dbReference type="Gene3D" id="2.130.10.10">
    <property type="entry name" value="YVTN repeat-like/Quinoprotein amine dehydrogenase"/>
    <property type="match status" value="2"/>
</dbReference>
<keyword evidence="3" id="KW-0732">Signal</keyword>
<accession>A0ABS2Q481</accession>
<keyword evidence="5" id="KW-1185">Reference proteome</keyword>